<reference evidence="7" key="2">
    <citation type="submission" date="2023-06" db="EMBL/GenBank/DDBJ databases">
        <authorList>
            <consortium name="Lawrence Berkeley National Laboratory"/>
            <person name="Mondo S.J."/>
            <person name="Hensen N."/>
            <person name="Bonometti L."/>
            <person name="Westerberg I."/>
            <person name="Brannstrom I.O."/>
            <person name="Guillou S."/>
            <person name="Cros-Aarteil S."/>
            <person name="Calhoun S."/>
            <person name="Haridas S."/>
            <person name="Kuo A."/>
            <person name="Pangilinan J."/>
            <person name="Riley R."/>
            <person name="Labutti K."/>
            <person name="Andreopoulos B."/>
            <person name="Lipzen A."/>
            <person name="Chen C."/>
            <person name="Yanf M."/>
            <person name="Daum C."/>
            <person name="Ng V."/>
            <person name="Clum A."/>
            <person name="Steindorff A."/>
            <person name="Ohm R."/>
            <person name="Martin F."/>
            <person name="Silar P."/>
            <person name="Natvig D."/>
            <person name="Lalanne C."/>
            <person name="Gautier V."/>
            <person name="Ament-Velasquez S.L."/>
            <person name="Kruys A."/>
            <person name="Hutchinson M.I."/>
            <person name="Powell A.J."/>
            <person name="Barry K."/>
            <person name="Miller A.N."/>
            <person name="Grigoriev I.V."/>
            <person name="Debuchy R."/>
            <person name="Gladieux P."/>
            <person name="Thoren M.H."/>
            <person name="Johannesson H."/>
        </authorList>
    </citation>
    <scope>NUCLEOTIDE SEQUENCE</scope>
    <source>
        <strain evidence="7">CBS 626.80</strain>
    </source>
</reference>
<accession>A0AAN6SA33</accession>
<comment type="subcellular location">
    <subcellularLocation>
        <location evidence="2">Cytoplasm</location>
    </subcellularLocation>
</comment>
<dbReference type="GO" id="GO:0006979">
    <property type="term" value="P:response to oxidative stress"/>
    <property type="evidence" value="ECO:0007669"/>
    <property type="project" value="TreeGrafter"/>
</dbReference>
<evidence type="ECO:0000256" key="4">
    <source>
        <dbReference type="ARBA" id="ARBA00015163"/>
    </source>
</evidence>
<evidence type="ECO:0000313" key="8">
    <source>
        <dbReference type="Proteomes" id="UP001303222"/>
    </source>
</evidence>
<reference evidence="7" key="1">
    <citation type="journal article" date="2023" name="Mol. Phylogenet. Evol.">
        <title>Genome-scale phylogeny and comparative genomics of the fungal order Sordariales.</title>
        <authorList>
            <person name="Hensen N."/>
            <person name="Bonometti L."/>
            <person name="Westerberg I."/>
            <person name="Brannstrom I.O."/>
            <person name="Guillou S."/>
            <person name="Cros-Aarteil S."/>
            <person name="Calhoun S."/>
            <person name="Haridas S."/>
            <person name="Kuo A."/>
            <person name="Mondo S."/>
            <person name="Pangilinan J."/>
            <person name="Riley R."/>
            <person name="LaButti K."/>
            <person name="Andreopoulos B."/>
            <person name="Lipzen A."/>
            <person name="Chen C."/>
            <person name="Yan M."/>
            <person name="Daum C."/>
            <person name="Ng V."/>
            <person name="Clum A."/>
            <person name="Steindorff A."/>
            <person name="Ohm R.A."/>
            <person name="Martin F."/>
            <person name="Silar P."/>
            <person name="Natvig D.O."/>
            <person name="Lalanne C."/>
            <person name="Gautier V."/>
            <person name="Ament-Velasquez S.L."/>
            <person name="Kruys A."/>
            <person name="Hutchinson M.I."/>
            <person name="Powell A.J."/>
            <person name="Barry K."/>
            <person name="Miller A.N."/>
            <person name="Grigoriev I.V."/>
            <person name="Debuchy R."/>
            <person name="Gladieux P."/>
            <person name="Hiltunen Thoren M."/>
            <person name="Johannesson H."/>
        </authorList>
    </citation>
    <scope>NUCLEOTIDE SEQUENCE</scope>
    <source>
        <strain evidence="7">CBS 626.80</strain>
    </source>
</reference>
<comment type="caution">
    <text evidence="7">The sequence shown here is derived from an EMBL/GenBank/DDBJ whole genome shotgun (WGS) entry which is preliminary data.</text>
</comment>
<feature type="domain" description="TLDc" evidence="6">
    <location>
        <begin position="327"/>
        <end position="553"/>
    </location>
</feature>
<keyword evidence="5" id="KW-0963">Cytoplasm</keyword>
<dbReference type="PROSITE" id="PS51886">
    <property type="entry name" value="TLDC"/>
    <property type="match status" value="1"/>
</dbReference>
<keyword evidence="8" id="KW-1185">Reference proteome</keyword>
<evidence type="ECO:0000256" key="2">
    <source>
        <dbReference type="ARBA" id="ARBA00004496"/>
    </source>
</evidence>
<gene>
    <name evidence="7" type="ORF">QBC32DRAFT_272037</name>
</gene>
<comment type="similarity">
    <text evidence="3">Belongs to the RTC5 family.</text>
</comment>
<dbReference type="GO" id="GO:0005634">
    <property type="term" value="C:nucleus"/>
    <property type="evidence" value="ECO:0007669"/>
    <property type="project" value="TreeGrafter"/>
</dbReference>
<dbReference type="InterPro" id="IPR006571">
    <property type="entry name" value="TLDc_dom"/>
</dbReference>
<dbReference type="PANTHER" id="PTHR23354:SF130">
    <property type="entry name" value="RESTRICTION OF TELOMERE CAPPING PROTEIN 5"/>
    <property type="match status" value="1"/>
</dbReference>
<dbReference type="GO" id="GO:0005737">
    <property type="term" value="C:cytoplasm"/>
    <property type="evidence" value="ECO:0007669"/>
    <property type="project" value="UniProtKB-SubCell"/>
</dbReference>
<dbReference type="Pfam" id="PF07534">
    <property type="entry name" value="TLD"/>
    <property type="match status" value="1"/>
</dbReference>
<dbReference type="EMBL" id="MU859623">
    <property type="protein sequence ID" value="KAK3946622.1"/>
    <property type="molecule type" value="Genomic_DNA"/>
</dbReference>
<evidence type="ECO:0000259" key="6">
    <source>
        <dbReference type="PROSITE" id="PS51886"/>
    </source>
</evidence>
<organism evidence="7 8">
    <name type="scientific">Pseudoneurospora amorphoporcata</name>
    <dbReference type="NCBI Taxonomy" id="241081"/>
    <lineage>
        <taxon>Eukaryota</taxon>
        <taxon>Fungi</taxon>
        <taxon>Dikarya</taxon>
        <taxon>Ascomycota</taxon>
        <taxon>Pezizomycotina</taxon>
        <taxon>Sordariomycetes</taxon>
        <taxon>Sordariomycetidae</taxon>
        <taxon>Sordariales</taxon>
        <taxon>Sordariaceae</taxon>
        <taxon>Pseudoneurospora</taxon>
    </lineage>
</organism>
<protein>
    <recommendedName>
        <fullName evidence="4">Restriction of telomere capping protein 5</fullName>
    </recommendedName>
</protein>
<sequence>MFQVLAVSATMGQVLSEEKPAPISHEELVKELANAFAEKCFTSLELYSLKHVFKSLAHHEQRVGYLKEGTIVKYLGVPDILGVSPVLFQMASYIAAFPFLEDAPAVLGLEQMVIVITLLTDRYRRVLGRGAADITKLLFKSLAVYDRKFSKPAVEGHSGSTNAREQVRSDGQGLDDDELILAAFHALGHVSPGKQQNTSATHGALIPGDNFRKLIMLLLLVAPLDGQDSLDSDPDRVTGARLQSLRTAAESILAAFLDVEQNPGIEYHRFSKVMAGCLPFLFQGLTPLFEHFLFSKELDFHKGKDGTSRSPTMPREPRQPLLHDTGSIMNASILSQMSFFIPGSLLFRRLRLLYAGDEDGFSMGSFEAKVFNWKAPTILLVSGTRLLDESDHHSNGSMSGFWASLPPRRFSRGSSGEAERLTFGVYVPEPWKLTHRECFGGEEAILFQLEPIHDVFRASSLNKNYVSFTRPSASTSHAGVSFGCPPPKPSQAYRRSGMIPLGPVSLMLDGSFEFGCFTHDYASKGGAFQTSMIREYDFQERIEIESVEVWGCGGDEEANHQAERWAWEAREAEARRRINLGTGDIDADRALLEMAGLVGSNRSGGSMA</sequence>
<dbReference type="PANTHER" id="PTHR23354">
    <property type="entry name" value="NUCLEOLAR PROTEIN 7/ESTROGEN RECEPTOR COACTIVATOR-RELATED"/>
    <property type="match status" value="1"/>
</dbReference>
<proteinExistence type="inferred from homology"/>
<name>A0AAN6SA33_9PEZI</name>
<dbReference type="AlphaFoldDB" id="A0AAN6SA33"/>
<comment type="function">
    <text evidence="1">May be involved in a process influencing telomere capping.</text>
</comment>
<dbReference type="Proteomes" id="UP001303222">
    <property type="component" value="Unassembled WGS sequence"/>
</dbReference>
<evidence type="ECO:0000256" key="3">
    <source>
        <dbReference type="ARBA" id="ARBA00006731"/>
    </source>
</evidence>
<dbReference type="SMART" id="SM00584">
    <property type="entry name" value="TLDc"/>
    <property type="match status" value="1"/>
</dbReference>
<evidence type="ECO:0000256" key="1">
    <source>
        <dbReference type="ARBA" id="ARBA00002738"/>
    </source>
</evidence>
<evidence type="ECO:0000313" key="7">
    <source>
        <dbReference type="EMBL" id="KAK3946622.1"/>
    </source>
</evidence>
<evidence type="ECO:0000256" key="5">
    <source>
        <dbReference type="ARBA" id="ARBA00022490"/>
    </source>
</evidence>